<dbReference type="InParanoid" id="A0A0C3EC05"/>
<evidence type="ECO:0000313" key="1">
    <source>
        <dbReference type="EMBL" id="KIM70235.1"/>
    </source>
</evidence>
<name>A0A0C3EC05_9AGAM</name>
<accession>A0A0C3EC05</accession>
<protein>
    <submittedName>
        <fullName evidence="1">Uncharacterized protein</fullName>
    </submittedName>
</protein>
<organism evidence="1 2">
    <name type="scientific">Scleroderma citrinum Foug A</name>
    <dbReference type="NCBI Taxonomy" id="1036808"/>
    <lineage>
        <taxon>Eukaryota</taxon>
        <taxon>Fungi</taxon>
        <taxon>Dikarya</taxon>
        <taxon>Basidiomycota</taxon>
        <taxon>Agaricomycotina</taxon>
        <taxon>Agaricomycetes</taxon>
        <taxon>Agaricomycetidae</taxon>
        <taxon>Boletales</taxon>
        <taxon>Sclerodermatineae</taxon>
        <taxon>Sclerodermataceae</taxon>
        <taxon>Scleroderma</taxon>
    </lineage>
</organism>
<proteinExistence type="predicted"/>
<evidence type="ECO:0000313" key="2">
    <source>
        <dbReference type="Proteomes" id="UP000053989"/>
    </source>
</evidence>
<dbReference type="OrthoDB" id="2536866at2759"/>
<reference evidence="1 2" key="1">
    <citation type="submission" date="2014-04" db="EMBL/GenBank/DDBJ databases">
        <authorList>
            <consortium name="DOE Joint Genome Institute"/>
            <person name="Kuo A."/>
            <person name="Kohler A."/>
            <person name="Nagy L.G."/>
            <person name="Floudas D."/>
            <person name="Copeland A."/>
            <person name="Barry K.W."/>
            <person name="Cichocki N."/>
            <person name="Veneault-Fourrey C."/>
            <person name="LaButti K."/>
            <person name="Lindquist E.A."/>
            <person name="Lipzen A."/>
            <person name="Lundell T."/>
            <person name="Morin E."/>
            <person name="Murat C."/>
            <person name="Sun H."/>
            <person name="Tunlid A."/>
            <person name="Henrissat B."/>
            <person name="Grigoriev I.V."/>
            <person name="Hibbett D.S."/>
            <person name="Martin F."/>
            <person name="Nordberg H.P."/>
            <person name="Cantor M.N."/>
            <person name="Hua S.X."/>
        </authorList>
    </citation>
    <scope>NUCLEOTIDE SEQUENCE [LARGE SCALE GENOMIC DNA]</scope>
    <source>
        <strain evidence="1 2">Foug A</strain>
    </source>
</reference>
<dbReference type="HOGENOM" id="CLU_053871_0_0_1"/>
<keyword evidence="2" id="KW-1185">Reference proteome</keyword>
<gene>
    <name evidence="1" type="ORF">SCLCIDRAFT_1207541</name>
</gene>
<dbReference type="Proteomes" id="UP000053989">
    <property type="component" value="Unassembled WGS sequence"/>
</dbReference>
<dbReference type="AlphaFoldDB" id="A0A0C3EC05"/>
<dbReference type="STRING" id="1036808.A0A0C3EC05"/>
<sequence>MVVIDEKAISPPPYAPTSSSSPPFPGLRFHSTGVLALPPILLLHVIDMTFPETQSIDEDITPGSRRSTLYWLTYHLRLVNHTFYIACMHILRSTYLPVYQSLIRAPYTSDPFPAPSSATSHDSLLGTIQRETRVFDIFIALKAREDFFMDASELHIIREELFKDLFDLMQPRSRLEDLVRHYGMREGVVHVTSSNARGETASRHARPSREGSVPFSALSISFSPRKVGLVLMTSGRKRTILEVTRVPNEKLEIPAKKLAKQLRVWLDYA</sequence>
<reference evidence="2" key="2">
    <citation type="submission" date="2015-01" db="EMBL/GenBank/DDBJ databases">
        <title>Evolutionary Origins and Diversification of the Mycorrhizal Mutualists.</title>
        <authorList>
            <consortium name="DOE Joint Genome Institute"/>
            <consortium name="Mycorrhizal Genomics Consortium"/>
            <person name="Kohler A."/>
            <person name="Kuo A."/>
            <person name="Nagy L.G."/>
            <person name="Floudas D."/>
            <person name="Copeland A."/>
            <person name="Barry K.W."/>
            <person name="Cichocki N."/>
            <person name="Veneault-Fourrey C."/>
            <person name="LaButti K."/>
            <person name="Lindquist E.A."/>
            <person name="Lipzen A."/>
            <person name="Lundell T."/>
            <person name="Morin E."/>
            <person name="Murat C."/>
            <person name="Riley R."/>
            <person name="Ohm R."/>
            <person name="Sun H."/>
            <person name="Tunlid A."/>
            <person name="Henrissat B."/>
            <person name="Grigoriev I.V."/>
            <person name="Hibbett D.S."/>
            <person name="Martin F."/>
        </authorList>
    </citation>
    <scope>NUCLEOTIDE SEQUENCE [LARGE SCALE GENOMIC DNA]</scope>
    <source>
        <strain evidence="2">Foug A</strain>
    </source>
</reference>
<dbReference type="EMBL" id="KN822005">
    <property type="protein sequence ID" value="KIM70235.1"/>
    <property type="molecule type" value="Genomic_DNA"/>
</dbReference>